<accession>A0A7S4KKU2</accession>
<dbReference type="PROSITE" id="PS51668">
    <property type="entry name" value="TSAA_2"/>
    <property type="match status" value="1"/>
</dbReference>
<dbReference type="PANTHER" id="PTHR12818:SF0">
    <property type="entry name" value="TRNA (ADENINE(37)-N6)-METHYLTRANSFERASE"/>
    <property type="match status" value="1"/>
</dbReference>
<feature type="domain" description="TsaA-like" evidence="4">
    <location>
        <begin position="117"/>
        <end position="257"/>
    </location>
</feature>
<dbReference type="CDD" id="cd09281">
    <property type="entry name" value="UPF0066"/>
    <property type="match status" value="1"/>
</dbReference>
<feature type="chain" id="PRO_5030794024" description="TsaA-like domain-containing protein" evidence="3">
    <location>
        <begin position="22"/>
        <end position="365"/>
    </location>
</feature>
<keyword evidence="3" id="KW-0732">Signal</keyword>
<dbReference type="InterPro" id="IPR023370">
    <property type="entry name" value="TrmO-like_N"/>
</dbReference>
<reference evidence="5" key="1">
    <citation type="submission" date="2021-01" db="EMBL/GenBank/DDBJ databases">
        <authorList>
            <person name="Corre E."/>
            <person name="Pelletier E."/>
            <person name="Niang G."/>
            <person name="Scheremetjew M."/>
            <person name="Finn R."/>
            <person name="Kale V."/>
            <person name="Holt S."/>
            <person name="Cochrane G."/>
            <person name="Meng A."/>
            <person name="Brown T."/>
            <person name="Cohen L."/>
        </authorList>
    </citation>
    <scope>NUCLEOTIDE SEQUENCE</scope>
    <source>
        <strain evidence="5">CCMP 2712</strain>
    </source>
</reference>
<evidence type="ECO:0000256" key="1">
    <source>
        <dbReference type="ARBA" id="ARBA00022691"/>
    </source>
</evidence>
<name>A0A7S4KKU2_GUITH</name>
<evidence type="ECO:0000259" key="4">
    <source>
        <dbReference type="PROSITE" id="PS51668"/>
    </source>
</evidence>
<dbReference type="InterPro" id="IPR040372">
    <property type="entry name" value="YaeB-like"/>
</dbReference>
<sequence>MFMIGLRCGGALACFMMAAYAIGRHTKSHDIAQAEDSRNSQESDELTAEVGKLRKELEEMKLKREADRCGRIRAERALREQTVKGDRNKKVIEAGTTEQEETIGREGDGDDLNLYRMRPIGWLRSCYRRRFGTPRQGTVVHGGRATLKLTSECNPLMSTCNLSDYSHVWLIYIFHENTNLGTKTQVKSKVRPPRLGGEKVGLFSTRTPHRPNPIGLSLVRLQKIEKGVLHFSGLDLIDGTPILDVKPYLPSSDSIPPEQVSVPGWFNAPVVSGHEAVFFSPSAEEQLRDVVDDLEFYDDYETICSTLKEVLSNDIRSLRMRDSDSAETDEKPNIHFDNLKIFFQVSQANTVEVTCVELARVIKRA</sequence>
<proteinExistence type="inferred from homology"/>
<dbReference type="EMBL" id="HBKN01018309">
    <property type="protein sequence ID" value="CAE2298063.1"/>
    <property type="molecule type" value="Transcribed_RNA"/>
</dbReference>
<evidence type="ECO:0000256" key="3">
    <source>
        <dbReference type="SAM" id="SignalP"/>
    </source>
</evidence>
<dbReference type="PANTHER" id="PTHR12818">
    <property type="entry name" value="TRNA (ADENINE(37)-N6)-METHYLTRANSFERASE"/>
    <property type="match status" value="1"/>
</dbReference>
<protein>
    <recommendedName>
        <fullName evidence="4">TsaA-like domain-containing protein</fullName>
    </recommendedName>
</protein>
<keyword evidence="1" id="KW-0949">S-adenosyl-L-methionine</keyword>
<evidence type="ECO:0000313" key="5">
    <source>
        <dbReference type="EMBL" id="CAE2298063.1"/>
    </source>
</evidence>
<evidence type="ECO:0000256" key="2">
    <source>
        <dbReference type="ARBA" id="ARBA00033753"/>
    </source>
</evidence>
<dbReference type="SUPFAM" id="SSF118196">
    <property type="entry name" value="YaeB-like"/>
    <property type="match status" value="1"/>
</dbReference>
<dbReference type="NCBIfam" id="TIGR00104">
    <property type="entry name" value="tRNA_TsaA"/>
    <property type="match status" value="1"/>
</dbReference>
<organism evidence="5">
    <name type="scientific">Guillardia theta</name>
    <name type="common">Cryptophyte</name>
    <name type="synonym">Cryptomonas phi</name>
    <dbReference type="NCBI Taxonomy" id="55529"/>
    <lineage>
        <taxon>Eukaryota</taxon>
        <taxon>Cryptophyceae</taxon>
        <taxon>Pyrenomonadales</taxon>
        <taxon>Geminigeraceae</taxon>
        <taxon>Guillardia</taxon>
    </lineage>
</organism>
<dbReference type="InterPro" id="IPR036413">
    <property type="entry name" value="YaeB-like_sf"/>
</dbReference>
<dbReference type="Gene3D" id="2.40.30.70">
    <property type="entry name" value="YaeB-like"/>
    <property type="match status" value="1"/>
</dbReference>
<feature type="signal peptide" evidence="3">
    <location>
        <begin position="1"/>
        <end position="21"/>
    </location>
</feature>
<dbReference type="Pfam" id="PF01980">
    <property type="entry name" value="TrmO_N"/>
    <property type="match status" value="1"/>
</dbReference>
<dbReference type="InterPro" id="IPR036414">
    <property type="entry name" value="YaeB_N_sf"/>
</dbReference>
<gene>
    <name evidence="5" type="ORF">GTHE00462_LOCUS14442</name>
</gene>
<comment type="similarity">
    <text evidence="2">Belongs to the tRNA methyltransferase O family.</text>
</comment>
<dbReference type="AlphaFoldDB" id="A0A7S4KKU2"/>